<keyword evidence="2" id="KW-1185">Reference proteome</keyword>
<comment type="caution">
    <text evidence="1">The sequence shown here is derived from an EMBL/GenBank/DDBJ whole genome shotgun (WGS) entry which is preliminary data.</text>
</comment>
<dbReference type="GO" id="GO:0000271">
    <property type="term" value="P:polysaccharide biosynthetic process"/>
    <property type="evidence" value="ECO:0007669"/>
    <property type="project" value="InterPro"/>
</dbReference>
<proteinExistence type="predicted"/>
<dbReference type="EMBL" id="JALDYZ010000005">
    <property type="protein sequence ID" value="MDI7922626.1"/>
    <property type="molecule type" value="Genomic_DNA"/>
</dbReference>
<name>A0AAE3QFX2_9HYPH</name>
<gene>
    <name evidence="1" type="ORF">MRS75_11065</name>
</gene>
<dbReference type="InterPro" id="IPR007833">
    <property type="entry name" value="Capsule_polysaccharide_synth"/>
</dbReference>
<dbReference type="RefSeq" id="WP_311786424.1">
    <property type="nucleotide sequence ID" value="NZ_JALDYY010000004.1"/>
</dbReference>
<dbReference type="GO" id="GO:0015774">
    <property type="term" value="P:polysaccharide transport"/>
    <property type="evidence" value="ECO:0007669"/>
    <property type="project" value="InterPro"/>
</dbReference>
<dbReference type="Proteomes" id="UP001161580">
    <property type="component" value="Unassembled WGS sequence"/>
</dbReference>
<reference evidence="1" key="1">
    <citation type="submission" date="2022-03" db="EMBL/GenBank/DDBJ databases">
        <title>Fererhizobium litorale gen. nov., sp. nov., isolated from sandy sediments of the Sea of Japan seashore.</title>
        <authorList>
            <person name="Romanenko L."/>
            <person name="Kurilenko V."/>
            <person name="Otstavnykh N."/>
            <person name="Svetashev V."/>
            <person name="Tekutyeva L."/>
            <person name="Isaeva M."/>
            <person name="Mikhailov V."/>
        </authorList>
    </citation>
    <scope>NUCLEOTIDE SEQUENCE</scope>
    <source>
        <strain evidence="1">KMM 9576</strain>
    </source>
</reference>
<protein>
    <recommendedName>
        <fullName evidence="3">Capsular biosynthesis protein</fullName>
    </recommendedName>
</protein>
<accession>A0AAE3QFX2</accession>
<sequence>MRILIQCGNNLENARRVHALASLLQEHGHQPVVSVYSPEYTGFFRTVGIEAVAFFEFRPRIAPSNLESETGIDIHWNDFFALDIARSEGAGTPFNLKRHVNPAARSLVGIHRLVTRQEIDSIVVWNGSTGSVANAWRTYKKAKAIAGGFIERGILPDGLFFDTQGVNGEASIAAGSRKIAPPDLAAEYEARHSAAIEAFFPDLAREPILANTGKARTKTIFVPLQVQHDSNIILHSDRVKTMRMLILEAIRLRDRYFPDFRILVRPHPEEERGLQLNIPVVDGLTITSEGHLADLLKACEVTITINSTVGFEAAVNGSLPVVLGEGIYCREDFVVRHEAVADGTVLHDRLRLLQEDPEAFFGKVRRYLAILFERNQVQPLYKRASEPTALLDALGTSDAARKNSARNDREIIDRVAGALLERQPAVIVCHVCGLHDKQVNLNYREIRVPMTFKVISSMLRCLLRRDLDCSISNVETLTSGDIAIAPDDADLPTGIDYRIVFNQYFAVHKDFRARSNKAPL</sequence>
<evidence type="ECO:0000313" key="2">
    <source>
        <dbReference type="Proteomes" id="UP001161580"/>
    </source>
</evidence>
<evidence type="ECO:0008006" key="3">
    <source>
        <dbReference type="Google" id="ProtNLM"/>
    </source>
</evidence>
<dbReference type="Pfam" id="PF05159">
    <property type="entry name" value="Capsule_synth"/>
    <property type="match status" value="1"/>
</dbReference>
<evidence type="ECO:0000313" key="1">
    <source>
        <dbReference type="EMBL" id="MDI7922626.1"/>
    </source>
</evidence>
<dbReference type="AlphaFoldDB" id="A0AAE3QFX2"/>
<organism evidence="1 2">
    <name type="scientific">Ferirhizobium litorale</name>
    <dbReference type="NCBI Taxonomy" id="2927786"/>
    <lineage>
        <taxon>Bacteria</taxon>
        <taxon>Pseudomonadati</taxon>
        <taxon>Pseudomonadota</taxon>
        <taxon>Alphaproteobacteria</taxon>
        <taxon>Hyphomicrobiales</taxon>
        <taxon>Rhizobiaceae</taxon>
        <taxon>Ferirhizobium</taxon>
    </lineage>
</organism>